<dbReference type="EMBL" id="JANPWB010000005">
    <property type="protein sequence ID" value="KAJ1188758.1"/>
    <property type="molecule type" value="Genomic_DNA"/>
</dbReference>
<comment type="caution">
    <text evidence="2">The sequence shown here is derived from an EMBL/GenBank/DDBJ whole genome shotgun (WGS) entry which is preliminary data.</text>
</comment>
<dbReference type="Proteomes" id="UP001066276">
    <property type="component" value="Chromosome 3_1"/>
</dbReference>
<organism evidence="2 3">
    <name type="scientific">Pleurodeles waltl</name>
    <name type="common">Iberian ribbed newt</name>
    <dbReference type="NCBI Taxonomy" id="8319"/>
    <lineage>
        <taxon>Eukaryota</taxon>
        <taxon>Metazoa</taxon>
        <taxon>Chordata</taxon>
        <taxon>Craniata</taxon>
        <taxon>Vertebrata</taxon>
        <taxon>Euteleostomi</taxon>
        <taxon>Amphibia</taxon>
        <taxon>Batrachia</taxon>
        <taxon>Caudata</taxon>
        <taxon>Salamandroidea</taxon>
        <taxon>Salamandridae</taxon>
        <taxon>Pleurodelinae</taxon>
        <taxon>Pleurodeles</taxon>
    </lineage>
</organism>
<dbReference type="AlphaFoldDB" id="A0AAV7UJ22"/>
<gene>
    <name evidence="2" type="ORF">NDU88_005515</name>
</gene>
<evidence type="ECO:0000256" key="1">
    <source>
        <dbReference type="SAM" id="MobiDB-lite"/>
    </source>
</evidence>
<name>A0AAV7UJ22_PLEWA</name>
<evidence type="ECO:0000313" key="2">
    <source>
        <dbReference type="EMBL" id="KAJ1188758.1"/>
    </source>
</evidence>
<feature type="compositionally biased region" description="Basic residues" evidence="1">
    <location>
        <begin position="119"/>
        <end position="130"/>
    </location>
</feature>
<evidence type="ECO:0000313" key="3">
    <source>
        <dbReference type="Proteomes" id="UP001066276"/>
    </source>
</evidence>
<accession>A0AAV7UJ22</accession>
<sequence>MGVGSAVLKPLGNPTTAGPNVRPQSGPWPRLAAAVAHSPGRPRPNQPHRAAPGIYGQCVVACTASVAISNLLRGCCFDSVWSRRDLTFGDEGWACQSLGSTPNRRQTDRCVPPPCERRRPARTPREKRHPPGSNTGERPVPPRPDSAQLEEVACFGALIPEGAVYLRLLAYILCTNASPDPQGVACVKQNSPRGWIVSRLDRL</sequence>
<keyword evidence="3" id="KW-1185">Reference proteome</keyword>
<protein>
    <submittedName>
        <fullName evidence="2">Uncharacterized protein</fullName>
    </submittedName>
</protein>
<proteinExistence type="predicted"/>
<reference evidence="2" key="1">
    <citation type="journal article" date="2022" name="bioRxiv">
        <title>Sequencing and chromosome-scale assembly of the giantPleurodeles waltlgenome.</title>
        <authorList>
            <person name="Brown T."/>
            <person name="Elewa A."/>
            <person name="Iarovenko S."/>
            <person name="Subramanian E."/>
            <person name="Araus A.J."/>
            <person name="Petzold A."/>
            <person name="Susuki M."/>
            <person name="Suzuki K.-i.T."/>
            <person name="Hayashi T."/>
            <person name="Toyoda A."/>
            <person name="Oliveira C."/>
            <person name="Osipova E."/>
            <person name="Leigh N.D."/>
            <person name="Simon A."/>
            <person name="Yun M.H."/>
        </authorList>
    </citation>
    <scope>NUCLEOTIDE SEQUENCE</scope>
    <source>
        <strain evidence="2">20211129_DDA</strain>
        <tissue evidence="2">Liver</tissue>
    </source>
</reference>
<feature type="region of interest" description="Disordered" evidence="1">
    <location>
        <begin position="1"/>
        <end position="28"/>
    </location>
</feature>
<feature type="region of interest" description="Disordered" evidence="1">
    <location>
        <begin position="97"/>
        <end position="145"/>
    </location>
</feature>